<dbReference type="RefSeq" id="WP_309992290.1">
    <property type="nucleotide sequence ID" value="NZ_JAVDTI010000008.1"/>
</dbReference>
<comment type="caution">
    <text evidence="2">The sequence shown here is derived from an EMBL/GenBank/DDBJ whole genome shotgun (WGS) entry which is preliminary data.</text>
</comment>
<dbReference type="CDD" id="cd02972">
    <property type="entry name" value="DsbA_family"/>
    <property type="match status" value="1"/>
</dbReference>
<organism evidence="2 3">
    <name type="scientific">Dyadobacter fermentans</name>
    <dbReference type="NCBI Taxonomy" id="94254"/>
    <lineage>
        <taxon>Bacteria</taxon>
        <taxon>Pseudomonadati</taxon>
        <taxon>Bacteroidota</taxon>
        <taxon>Cytophagia</taxon>
        <taxon>Cytophagales</taxon>
        <taxon>Spirosomataceae</taxon>
        <taxon>Dyadobacter</taxon>
    </lineage>
</organism>
<evidence type="ECO:0000313" key="3">
    <source>
        <dbReference type="Proteomes" id="UP001264980"/>
    </source>
</evidence>
<accession>A0ABU1R718</accession>
<dbReference type="SUPFAM" id="SSF52833">
    <property type="entry name" value="Thioredoxin-like"/>
    <property type="match status" value="1"/>
</dbReference>
<dbReference type="InterPro" id="IPR036249">
    <property type="entry name" value="Thioredoxin-like_sf"/>
</dbReference>
<protein>
    <submittedName>
        <fullName evidence="2">Protein-disulfide isomerase</fullName>
    </submittedName>
</protein>
<dbReference type="InterPro" id="IPR013766">
    <property type="entry name" value="Thioredoxin_domain"/>
</dbReference>
<proteinExistence type="predicted"/>
<evidence type="ECO:0000313" key="2">
    <source>
        <dbReference type="EMBL" id="MDR6809204.1"/>
    </source>
</evidence>
<dbReference type="PROSITE" id="PS51352">
    <property type="entry name" value="THIOREDOXIN_2"/>
    <property type="match status" value="1"/>
</dbReference>
<dbReference type="GO" id="GO:0016853">
    <property type="term" value="F:isomerase activity"/>
    <property type="evidence" value="ECO:0007669"/>
    <property type="project" value="UniProtKB-KW"/>
</dbReference>
<sequence length="333" mass="38957">MYKYLIMILVFCFSCESTQRKQPAASYKDGEISLEEVDNFIKDEVYEQLYAIYYLRNVSLDEVIANRLFTVEAEKRKISVDELIRSEVDDKLSPNGLAEYKKRMHIDSTMRDTKNSFRSVSVKTEDGKRELWDRYKRYERGEFGKRLMEKYEVKKLLVPPVPPKSNLDSIRYISTGNKTSPTSFWIFSDFDCPSCKAVEPVLKTVYEKYKEKLEFKYTALTDDFRFATIACECADKQGQFMQLYNHIFESGKSDSTSIAAFMNDKMANYSLFTKCTTNEKMKAGLVDNLNILKERKILSTPSIYIDNRLYHGQITEEQLSIYIDNILQRKSEN</sequence>
<reference evidence="2 3" key="1">
    <citation type="submission" date="2023-07" db="EMBL/GenBank/DDBJ databases">
        <title>Sorghum-associated microbial communities from plants grown in Nebraska, USA.</title>
        <authorList>
            <person name="Schachtman D."/>
        </authorList>
    </citation>
    <scope>NUCLEOTIDE SEQUENCE [LARGE SCALE GENOMIC DNA]</scope>
    <source>
        <strain evidence="2 3">BE57</strain>
    </source>
</reference>
<name>A0ABU1R718_9BACT</name>
<keyword evidence="2" id="KW-0413">Isomerase</keyword>
<keyword evidence="3" id="KW-1185">Reference proteome</keyword>
<feature type="domain" description="Thioredoxin" evidence="1">
    <location>
        <begin position="147"/>
        <end position="328"/>
    </location>
</feature>
<dbReference type="Proteomes" id="UP001264980">
    <property type="component" value="Unassembled WGS sequence"/>
</dbReference>
<dbReference type="Gene3D" id="3.40.30.10">
    <property type="entry name" value="Glutaredoxin"/>
    <property type="match status" value="1"/>
</dbReference>
<evidence type="ECO:0000259" key="1">
    <source>
        <dbReference type="PROSITE" id="PS51352"/>
    </source>
</evidence>
<gene>
    <name evidence="2" type="ORF">J2W84_006269</name>
</gene>
<dbReference type="InterPro" id="IPR012336">
    <property type="entry name" value="Thioredoxin-like_fold"/>
</dbReference>
<dbReference type="Pfam" id="PF13462">
    <property type="entry name" value="Thioredoxin_4"/>
    <property type="match status" value="1"/>
</dbReference>
<dbReference type="EMBL" id="JAVDTI010000008">
    <property type="protein sequence ID" value="MDR6809204.1"/>
    <property type="molecule type" value="Genomic_DNA"/>
</dbReference>